<dbReference type="Proteomes" id="UP000694391">
    <property type="component" value="Unplaced"/>
</dbReference>
<reference evidence="3" key="2">
    <citation type="submission" date="2025-09" db="UniProtKB">
        <authorList>
            <consortium name="Ensembl"/>
        </authorList>
    </citation>
    <scope>IDENTIFICATION</scope>
</reference>
<evidence type="ECO:0000256" key="1">
    <source>
        <dbReference type="SAM" id="MobiDB-lite"/>
    </source>
</evidence>
<feature type="domain" description="Signal transducer and activation of transcription 2 C-terminal" evidence="2">
    <location>
        <begin position="28"/>
        <end position="83"/>
    </location>
</feature>
<protein>
    <recommendedName>
        <fullName evidence="2">Signal transducer and activation of transcription 2 C-terminal domain-containing protein</fullName>
    </recommendedName>
</protein>
<accession>A0A8C0K0L3</accession>
<reference evidence="3" key="1">
    <citation type="submission" date="2025-08" db="UniProtKB">
        <authorList>
            <consortium name="Ensembl"/>
        </authorList>
    </citation>
    <scope>IDENTIFICATION</scope>
</reference>
<evidence type="ECO:0000313" key="4">
    <source>
        <dbReference type="Proteomes" id="UP000694391"/>
    </source>
</evidence>
<dbReference type="Ensembl" id="ENSCAFT00020010525.1">
    <property type="protein sequence ID" value="ENSCAFP00020009065.1"/>
    <property type="gene ID" value="ENSCAFG00020007332.1"/>
</dbReference>
<organism evidence="3 4">
    <name type="scientific">Canis lupus dingo</name>
    <name type="common">dingo</name>
    <dbReference type="NCBI Taxonomy" id="286419"/>
    <lineage>
        <taxon>Eukaryota</taxon>
        <taxon>Metazoa</taxon>
        <taxon>Chordata</taxon>
        <taxon>Craniata</taxon>
        <taxon>Vertebrata</taxon>
        <taxon>Euteleostomi</taxon>
        <taxon>Mammalia</taxon>
        <taxon>Eutheria</taxon>
        <taxon>Laurasiatheria</taxon>
        <taxon>Carnivora</taxon>
        <taxon>Caniformia</taxon>
        <taxon>Canidae</taxon>
        <taxon>Canis</taxon>
    </lineage>
</organism>
<proteinExistence type="predicted"/>
<name>A0A8C0K0L3_CANLU</name>
<sequence>TAPAPQSLLSEPDLGPELRLEPLPDPASQAVPEPDLPHDLRHLNTEEMEIFRNSMKIEEIMPNGDPLLVGQNTMDEAYIFHSSHFYTDGPLIPSDY</sequence>
<dbReference type="Pfam" id="PF12188">
    <property type="entry name" value="STAT2_C"/>
    <property type="match status" value="1"/>
</dbReference>
<feature type="region of interest" description="Disordered" evidence="1">
    <location>
        <begin position="1"/>
        <end position="41"/>
    </location>
</feature>
<keyword evidence="4" id="KW-1185">Reference proteome</keyword>
<evidence type="ECO:0000259" key="2">
    <source>
        <dbReference type="Pfam" id="PF12188"/>
    </source>
</evidence>
<evidence type="ECO:0000313" key="3">
    <source>
        <dbReference type="Ensembl" id="ENSCAFP00020009065.1"/>
    </source>
</evidence>
<dbReference type="InterPro" id="IPR022756">
    <property type="entry name" value="STAT2_C"/>
</dbReference>
<dbReference type="AlphaFoldDB" id="A0A8C0K0L3"/>